<evidence type="ECO:0000256" key="4">
    <source>
        <dbReference type="ARBA" id="ARBA00023163"/>
    </source>
</evidence>
<dbReference type="CDD" id="cd17535">
    <property type="entry name" value="REC_NarL-like"/>
    <property type="match status" value="1"/>
</dbReference>
<evidence type="ECO:0000313" key="8">
    <source>
        <dbReference type="EMBL" id="BAH42267.1"/>
    </source>
</evidence>
<dbReference type="PANTHER" id="PTHR43214">
    <property type="entry name" value="TWO-COMPONENT RESPONSE REGULATOR"/>
    <property type="match status" value="1"/>
</dbReference>
<gene>
    <name evidence="8" type="primary">comA</name>
    <name evidence="8" type="ordered locus">BBR47_12900</name>
</gene>
<dbReference type="Pfam" id="PF00072">
    <property type="entry name" value="Response_reg"/>
    <property type="match status" value="1"/>
</dbReference>
<dbReference type="eggNOG" id="COG2197">
    <property type="taxonomic scope" value="Bacteria"/>
</dbReference>
<protein>
    <submittedName>
        <fullName evidence="8">Two-component response regulator</fullName>
    </submittedName>
</protein>
<dbReference type="CDD" id="cd06170">
    <property type="entry name" value="LuxR_C_like"/>
    <property type="match status" value="1"/>
</dbReference>
<organism evidence="8 9">
    <name type="scientific">Brevibacillus brevis (strain 47 / JCM 6285 / NBRC 100599)</name>
    <dbReference type="NCBI Taxonomy" id="358681"/>
    <lineage>
        <taxon>Bacteria</taxon>
        <taxon>Bacillati</taxon>
        <taxon>Bacillota</taxon>
        <taxon>Bacilli</taxon>
        <taxon>Bacillales</taxon>
        <taxon>Paenibacillaceae</taxon>
        <taxon>Brevibacillus</taxon>
    </lineage>
</organism>
<dbReference type="SMART" id="SM00421">
    <property type="entry name" value="HTH_LUXR"/>
    <property type="match status" value="1"/>
</dbReference>
<dbReference type="SUPFAM" id="SSF46894">
    <property type="entry name" value="C-terminal effector domain of the bipartite response regulators"/>
    <property type="match status" value="1"/>
</dbReference>
<keyword evidence="2" id="KW-0805">Transcription regulation</keyword>
<evidence type="ECO:0000256" key="1">
    <source>
        <dbReference type="ARBA" id="ARBA00022553"/>
    </source>
</evidence>
<dbReference type="SMART" id="SM00448">
    <property type="entry name" value="REC"/>
    <property type="match status" value="1"/>
</dbReference>
<keyword evidence="3" id="KW-0238">DNA-binding</keyword>
<keyword evidence="1 5" id="KW-0597">Phosphoprotein</keyword>
<dbReference type="InterPro" id="IPR016032">
    <property type="entry name" value="Sig_transdc_resp-reg_C-effctor"/>
</dbReference>
<dbReference type="STRING" id="358681.BBR47_12900"/>
<dbReference type="GO" id="GO:0006355">
    <property type="term" value="P:regulation of DNA-templated transcription"/>
    <property type="evidence" value="ECO:0007669"/>
    <property type="project" value="InterPro"/>
</dbReference>
<accession>C0Z7M4</accession>
<sequence>MMKLLLVDDHPSVREGTKVMFEEERDFAVSAVSSGMEALELVKIIDFDVMLFDLHMPVINGLELTKRIMSIKPNPLIIIYTGFEIEPYFNKLVEAGVSGFVSKTATREQMIEAIRCTVRNETVIPIPLFKQLRRNSVRLCTREDQLEEVSINEREQQILLEIAKGRSNKELSEILLMSQRNVEYQLTRIFGKLQVRSRAEAISEAIKRGIIPEQSW</sequence>
<keyword evidence="9" id="KW-1185">Reference proteome</keyword>
<dbReference type="AlphaFoldDB" id="C0Z7M4"/>
<dbReference type="InterPro" id="IPR039420">
    <property type="entry name" value="WalR-like"/>
</dbReference>
<dbReference type="GO" id="GO:0003677">
    <property type="term" value="F:DNA binding"/>
    <property type="evidence" value="ECO:0007669"/>
    <property type="project" value="UniProtKB-KW"/>
</dbReference>
<name>C0Z7M4_BREBN</name>
<dbReference type="RefSeq" id="WP_012685018.1">
    <property type="nucleotide sequence ID" value="NC_012491.1"/>
</dbReference>
<dbReference type="PROSITE" id="PS50043">
    <property type="entry name" value="HTH_LUXR_2"/>
    <property type="match status" value="1"/>
</dbReference>
<evidence type="ECO:0000259" key="7">
    <source>
        <dbReference type="PROSITE" id="PS50110"/>
    </source>
</evidence>
<feature type="domain" description="HTH luxR-type" evidence="6">
    <location>
        <begin position="144"/>
        <end position="209"/>
    </location>
</feature>
<evidence type="ECO:0000256" key="2">
    <source>
        <dbReference type="ARBA" id="ARBA00023015"/>
    </source>
</evidence>
<dbReference type="PRINTS" id="PR00038">
    <property type="entry name" value="HTHLUXR"/>
</dbReference>
<evidence type="ECO:0000313" key="9">
    <source>
        <dbReference type="Proteomes" id="UP000001877"/>
    </source>
</evidence>
<dbReference type="EMBL" id="AP008955">
    <property type="protein sequence ID" value="BAH42267.1"/>
    <property type="molecule type" value="Genomic_DNA"/>
</dbReference>
<dbReference type="Pfam" id="PF00196">
    <property type="entry name" value="GerE"/>
    <property type="match status" value="1"/>
</dbReference>
<evidence type="ECO:0000256" key="3">
    <source>
        <dbReference type="ARBA" id="ARBA00023125"/>
    </source>
</evidence>
<dbReference type="HOGENOM" id="CLU_000445_90_1_9"/>
<dbReference type="InterPro" id="IPR011006">
    <property type="entry name" value="CheY-like_superfamily"/>
</dbReference>
<feature type="domain" description="Response regulatory" evidence="7">
    <location>
        <begin position="3"/>
        <end position="118"/>
    </location>
</feature>
<evidence type="ECO:0000259" key="6">
    <source>
        <dbReference type="PROSITE" id="PS50043"/>
    </source>
</evidence>
<dbReference type="InterPro" id="IPR058245">
    <property type="entry name" value="NreC/VraR/RcsB-like_REC"/>
</dbReference>
<dbReference type="SUPFAM" id="SSF52172">
    <property type="entry name" value="CheY-like"/>
    <property type="match status" value="1"/>
</dbReference>
<dbReference type="GO" id="GO:0000160">
    <property type="term" value="P:phosphorelay signal transduction system"/>
    <property type="evidence" value="ECO:0007669"/>
    <property type="project" value="InterPro"/>
</dbReference>
<reference evidence="8 9" key="1">
    <citation type="submission" date="2005-03" db="EMBL/GenBank/DDBJ databases">
        <title>Brevibacillus brevis strain 47, complete genome.</title>
        <authorList>
            <person name="Hosoyama A."/>
            <person name="Yamada R."/>
            <person name="Hongo Y."/>
            <person name="Terui Y."/>
            <person name="Ankai A."/>
            <person name="Masuyama W."/>
            <person name="Sekiguchi M."/>
            <person name="Takeda T."/>
            <person name="Asano K."/>
            <person name="Ohji S."/>
            <person name="Ichikawa N."/>
            <person name="Narita S."/>
            <person name="Aoki N."/>
            <person name="Miura H."/>
            <person name="Matsushita S."/>
            <person name="Sekigawa T."/>
            <person name="Yamagata H."/>
            <person name="Yoshikawa H."/>
            <person name="Udaka S."/>
            <person name="Tanikawa S."/>
            <person name="Fujita N."/>
        </authorList>
    </citation>
    <scope>NUCLEOTIDE SEQUENCE [LARGE SCALE GENOMIC DNA]</scope>
    <source>
        <strain evidence="9">47 / JCM 6285 / NBRC 100599</strain>
    </source>
</reference>
<dbReference type="InterPro" id="IPR001789">
    <property type="entry name" value="Sig_transdc_resp-reg_receiver"/>
</dbReference>
<proteinExistence type="predicted"/>
<dbReference type="KEGG" id="bbe:BBR47_12900"/>
<dbReference type="InterPro" id="IPR000792">
    <property type="entry name" value="Tscrpt_reg_LuxR_C"/>
</dbReference>
<dbReference type="Proteomes" id="UP000001877">
    <property type="component" value="Chromosome"/>
</dbReference>
<dbReference type="Gene3D" id="3.40.50.2300">
    <property type="match status" value="1"/>
</dbReference>
<feature type="modified residue" description="4-aspartylphosphate" evidence="5">
    <location>
        <position position="53"/>
    </location>
</feature>
<evidence type="ECO:0000256" key="5">
    <source>
        <dbReference type="PROSITE-ProRule" id="PRU00169"/>
    </source>
</evidence>
<dbReference type="PROSITE" id="PS50110">
    <property type="entry name" value="RESPONSE_REGULATORY"/>
    <property type="match status" value="1"/>
</dbReference>
<dbReference type="PANTHER" id="PTHR43214:SF1">
    <property type="entry name" value="TRANSCRIPTIONAL REGULATORY PROTEIN COMA"/>
    <property type="match status" value="1"/>
</dbReference>
<keyword evidence="4" id="KW-0804">Transcription</keyword>